<proteinExistence type="predicted"/>
<gene>
    <name evidence="1" type="ORF">DMA12_49325</name>
</gene>
<sequence>DTEVITATEVTPGNSGDAEVAEDLLTDILPSEAEAEAEAEAEVPVEPAEQAAAYGDAAYGAGELLERLDNAG</sequence>
<keyword evidence="2" id="KW-1185">Reference proteome</keyword>
<protein>
    <submittedName>
        <fullName evidence="1">IS1182 family transposase</fullName>
    </submittedName>
</protein>
<evidence type="ECO:0000313" key="2">
    <source>
        <dbReference type="Proteomes" id="UP000286716"/>
    </source>
</evidence>
<organism evidence="1 2">
    <name type="scientific">Amycolatopsis balhimycina DSM 5908</name>
    <dbReference type="NCBI Taxonomy" id="1081091"/>
    <lineage>
        <taxon>Bacteria</taxon>
        <taxon>Bacillati</taxon>
        <taxon>Actinomycetota</taxon>
        <taxon>Actinomycetes</taxon>
        <taxon>Pseudonocardiales</taxon>
        <taxon>Pseudonocardiaceae</taxon>
        <taxon>Amycolatopsis</taxon>
    </lineage>
</organism>
<name>A0A428VP84_AMYBA</name>
<feature type="non-terminal residue" evidence="1">
    <location>
        <position position="1"/>
    </location>
</feature>
<dbReference type="AlphaFoldDB" id="A0A428VP84"/>
<dbReference type="Proteomes" id="UP000286716">
    <property type="component" value="Unassembled WGS sequence"/>
</dbReference>
<comment type="caution">
    <text evidence="1">The sequence shown here is derived from an EMBL/GenBank/DDBJ whole genome shotgun (WGS) entry which is preliminary data.</text>
</comment>
<evidence type="ECO:0000313" key="1">
    <source>
        <dbReference type="EMBL" id="RSM32601.1"/>
    </source>
</evidence>
<feature type="non-terminal residue" evidence="1">
    <location>
        <position position="72"/>
    </location>
</feature>
<dbReference type="EMBL" id="QHHU01000211">
    <property type="protein sequence ID" value="RSM32601.1"/>
    <property type="molecule type" value="Genomic_DNA"/>
</dbReference>
<accession>A0A428VP84</accession>
<reference evidence="1 2" key="1">
    <citation type="submission" date="2018-05" db="EMBL/GenBank/DDBJ databases">
        <title>Evolution of GPA BGCs.</title>
        <authorList>
            <person name="Waglechner N."/>
            <person name="Wright G.D."/>
        </authorList>
    </citation>
    <scope>NUCLEOTIDE SEQUENCE [LARGE SCALE GENOMIC DNA]</scope>
    <source>
        <strain evidence="1 2">DSM 5908</strain>
    </source>
</reference>